<proteinExistence type="predicted"/>
<comment type="caution">
    <text evidence="1">The sequence shown here is derived from an EMBL/GenBank/DDBJ whole genome shotgun (WGS) entry which is preliminary data.</text>
</comment>
<dbReference type="EMBL" id="JBHTNF010000001">
    <property type="protein sequence ID" value="MFD1326754.1"/>
    <property type="molecule type" value="Genomic_DNA"/>
</dbReference>
<gene>
    <name evidence="1" type="ORF">ACFQ33_02415</name>
</gene>
<dbReference type="InterPro" id="IPR035198">
    <property type="entry name" value="SU10_MCP"/>
</dbReference>
<organism evidence="1 2">
    <name type="scientific">Mycoplana ramosa</name>
    <name type="common">Mycoplana bullata</name>
    <dbReference type="NCBI Taxonomy" id="40837"/>
    <lineage>
        <taxon>Bacteria</taxon>
        <taxon>Pseudomonadati</taxon>
        <taxon>Pseudomonadota</taxon>
        <taxon>Alphaproteobacteria</taxon>
        <taxon>Hyphomicrobiales</taxon>
        <taxon>Rhizobiaceae</taxon>
        <taxon>Mycoplana</taxon>
    </lineage>
</organism>
<evidence type="ECO:0000313" key="2">
    <source>
        <dbReference type="Proteomes" id="UP001597173"/>
    </source>
</evidence>
<keyword evidence="2" id="KW-1185">Reference proteome</keyword>
<accession>A0ABW3YQC1</accession>
<sequence length="308" mass="31936">MPVLTTATATNVKEDLSNIISMISPEETPFVSSIGKTKATATKHEWLQDSLAAANKDNAVAEGADAGDAALATTVRLSNQAQIFSKVGVVSGTLQAVSTAGTSDELARQIAKAGKEIKRDIEAAMVSANPSVAVGTRKLGGAEAWIKTNAQHGANGATAGYSAGAVGAVTAGTGRALTETMFISALQGIWNEGGDPKIVIAPGTLKSKISSFVGAGTKQQMAKDKTVYQAVDTFVSDFGTVSVLPHRFMSTTTVICFDPDLWNQAVVRSISKEKLAKTGDSDKFQLITEVTLECLNEAGNAKIADLNG</sequence>
<dbReference type="RefSeq" id="WP_374838369.1">
    <property type="nucleotide sequence ID" value="NZ_JBHEEW010000006.1"/>
</dbReference>
<dbReference type="Pfam" id="PF17236">
    <property type="entry name" value="SU10_MCP"/>
    <property type="match status" value="1"/>
</dbReference>
<reference evidence="2" key="1">
    <citation type="journal article" date="2019" name="Int. J. Syst. Evol. Microbiol.">
        <title>The Global Catalogue of Microorganisms (GCM) 10K type strain sequencing project: providing services to taxonomists for standard genome sequencing and annotation.</title>
        <authorList>
            <consortium name="The Broad Institute Genomics Platform"/>
            <consortium name="The Broad Institute Genome Sequencing Center for Infectious Disease"/>
            <person name="Wu L."/>
            <person name="Ma J."/>
        </authorList>
    </citation>
    <scope>NUCLEOTIDE SEQUENCE [LARGE SCALE GENOMIC DNA]</scope>
    <source>
        <strain evidence="2">CCUG 55609</strain>
    </source>
</reference>
<evidence type="ECO:0000313" key="1">
    <source>
        <dbReference type="EMBL" id="MFD1326754.1"/>
    </source>
</evidence>
<name>A0ABW3YQC1_MYCRA</name>
<dbReference type="Proteomes" id="UP001597173">
    <property type="component" value="Unassembled WGS sequence"/>
</dbReference>
<protein>
    <submittedName>
        <fullName evidence="1">DUF5309 domain-containing protein</fullName>
    </submittedName>
</protein>